<dbReference type="Pfam" id="PF13305">
    <property type="entry name" value="TetR_C_33"/>
    <property type="match status" value="1"/>
</dbReference>
<protein>
    <submittedName>
        <fullName evidence="6">TetR family transcriptional regulator</fullName>
    </submittedName>
</protein>
<dbReference type="Proteomes" id="UP000281514">
    <property type="component" value="Unassembled WGS sequence"/>
</dbReference>
<reference evidence="6 7" key="1">
    <citation type="submission" date="2018-08" db="EMBL/GenBank/DDBJ databases">
        <title>Recombination of ecologically and evolutionarily significant loci maintains genetic cohesion in the Pseudomonas syringae species complex.</title>
        <authorList>
            <person name="Dillon M."/>
            <person name="Thakur S."/>
            <person name="Almeida R.N.D."/>
            <person name="Weir B.S."/>
            <person name="Guttman D.S."/>
        </authorList>
    </citation>
    <scope>NUCLEOTIDE SEQUENCE [LARGE SCALE GENOMIC DNA]</scope>
    <source>
        <strain evidence="6 7">ICMP 9749</strain>
    </source>
</reference>
<evidence type="ECO:0000256" key="1">
    <source>
        <dbReference type="ARBA" id="ARBA00023015"/>
    </source>
</evidence>
<evidence type="ECO:0000256" key="4">
    <source>
        <dbReference type="PROSITE-ProRule" id="PRU00335"/>
    </source>
</evidence>
<dbReference type="InterPro" id="IPR025996">
    <property type="entry name" value="MT1864/Rv1816-like_C"/>
</dbReference>
<evidence type="ECO:0000313" key="7">
    <source>
        <dbReference type="Proteomes" id="UP000281514"/>
    </source>
</evidence>
<dbReference type="SUPFAM" id="SSF48498">
    <property type="entry name" value="Tetracyclin repressor-like, C-terminal domain"/>
    <property type="match status" value="1"/>
</dbReference>
<dbReference type="SUPFAM" id="SSF46689">
    <property type="entry name" value="Homeodomain-like"/>
    <property type="match status" value="1"/>
</dbReference>
<feature type="domain" description="HTH tetR-type" evidence="5">
    <location>
        <begin position="13"/>
        <end position="73"/>
    </location>
</feature>
<comment type="caution">
    <text evidence="6">The sequence shown here is derived from an EMBL/GenBank/DDBJ whole genome shotgun (WGS) entry which is preliminary data.</text>
</comment>
<dbReference type="Gene3D" id="1.10.357.10">
    <property type="entry name" value="Tetracycline Repressor, domain 2"/>
    <property type="match status" value="1"/>
</dbReference>
<keyword evidence="2 4" id="KW-0238">DNA-binding</keyword>
<dbReference type="RefSeq" id="WP_024420474.1">
    <property type="nucleotide sequence ID" value="NZ_BMNO01000060.1"/>
</dbReference>
<dbReference type="GO" id="GO:0003700">
    <property type="term" value="F:DNA-binding transcription factor activity"/>
    <property type="evidence" value="ECO:0007669"/>
    <property type="project" value="TreeGrafter"/>
</dbReference>
<dbReference type="InterPro" id="IPR050109">
    <property type="entry name" value="HTH-type_TetR-like_transc_reg"/>
</dbReference>
<name>A0A3M5U7H4_9PSED</name>
<dbReference type="Pfam" id="PF00440">
    <property type="entry name" value="TetR_N"/>
    <property type="match status" value="1"/>
</dbReference>
<sequence length="199" mass="21585">MPSSDTPRTYHHGNLPAVLRQAAWDIVGEAGVRSVSLRECARRANVSHAAPAHHFGSLENLLAEVVADGYERMVDAIQAAQLELGNPVLGCGMGYVNFAQKHPQHFRLMFGMAGVNRALPRLVSSGEATLQLLRQSLRTAWIAKHGSEPEPALLEQRTFLAWSTAHGFASLAIDRKTAEPSVVSAESVLQPMSVFLLTP</sequence>
<dbReference type="AlphaFoldDB" id="A0A3M5U7H4"/>
<evidence type="ECO:0000259" key="5">
    <source>
        <dbReference type="PROSITE" id="PS50977"/>
    </source>
</evidence>
<evidence type="ECO:0000256" key="3">
    <source>
        <dbReference type="ARBA" id="ARBA00023163"/>
    </source>
</evidence>
<accession>A0A3M5U7H4</accession>
<feature type="DNA-binding region" description="H-T-H motif" evidence="4">
    <location>
        <begin position="36"/>
        <end position="55"/>
    </location>
</feature>
<dbReference type="PANTHER" id="PTHR30055">
    <property type="entry name" value="HTH-TYPE TRANSCRIPTIONAL REGULATOR RUTR"/>
    <property type="match status" value="1"/>
</dbReference>
<dbReference type="PANTHER" id="PTHR30055:SF220">
    <property type="entry name" value="TETR-FAMILY REGULATORY PROTEIN"/>
    <property type="match status" value="1"/>
</dbReference>
<evidence type="ECO:0000313" key="6">
    <source>
        <dbReference type="EMBL" id="RMU41696.1"/>
    </source>
</evidence>
<organism evidence="6 7">
    <name type="scientific">Pseudomonas avellanae</name>
    <dbReference type="NCBI Taxonomy" id="46257"/>
    <lineage>
        <taxon>Bacteria</taxon>
        <taxon>Pseudomonadati</taxon>
        <taxon>Pseudomonadota</taxon>
        <taxon>Gammaproteobacteria</taxon>
        <taxon>Pseudomonadales</taxon>
        <taxon>Pseudomonadaceae</taxon>
        <taxon>Pseudomonas</taxon>
    </lineage>
</organism>
<keyword evidence="3" id="KW-0804">Transcription</keyword>
<dbReference type="InterPro" id="IPR036271">
    <property type="entry name" value="Tet_transcr_reg_TetR-rel_C_sf"/>
</dbReference>
<evidence type="ECO:0000256" key="2">
    <source>
        <dbReference type="ARBA" id="ARBA00023125"/>
    </source>
</evidence>
<dbReference type="EMBL" id="RBTX01000016">
    <property type="protein sequence ID" value="RMU41696.1"/>
    <property type="molecule type" value="Genomic_DNA"/>
</dbReference>
<dbReference type="PROSITE" id="PS50977">
    <property type="entry name" value="HTH_TETR_2"/>
    <property type="match status" value="1"/>
</dbReference>
<dbReference type="InterPro" id="IPR009057">
    <property type="entry name" value="Homeodomain-like_sf"/>
</dbReference>
<proteinExistence type="predicted"/>
<gene>
    <name evidence="6" type="ORF">ALP32_03037</name>
</gene>
<dbReference type="InterPro" id="IPR001647">
    <property type="entry name" value="HTH_TetR"/>
</dbReference>
<keyword evidence="1" id="KW-0805">Transcription regulation</keyword>
<dbReference type="GO" id="GO:0000976">
    <property type="term" value="F:transcription cis-regulatory region binding"/>
    <property type="evidence" value="ECO:0007669"/>
    <property type="project" value="TreeGrafter"/>
</dbReference>